<name>A0A3D9HCD4_9FLAO</name>
<keyword evidence="5" id="KW-1185">Reference proteome</keyword>
<comment type="caution">
    <text evidence="4">The sequence shown here is derived from an EMBL/GenBank/DDBJ whole genome shotgun (WGS) entry which is preliminary data.</text>
</comment>
<organism evidence="4 5">
    <name type="scientific">Winogradskyella eximia</name>
    <dbReference type="NCBI Taxonomy" id="262006"/>
    <lineage>
        <taxon>Bacteria</taxon>
        <taxon>Pseudomonadati</taxon>
        <taxon>Bacteroidota</taxon>
        <taxon>Flavobacteriia</taxon>
        <taxon>Flavobacteriales</taxon>
        <taxon>Flavobacteriaceae</taxon>
        <taxon>Winogradskyella</taxon>
    </lineage>
</organism>
<dbReference type="RefSeq" id="WP_115816170.1">
    <property type="nucleotide sequence ID" value="NZ_QRDV01000001.1"/>
</dbReference>
<dbReference type="EMBL" id="QRDV01000001">
    <property type="protein sequence ID" value="RED47138.1"/>
    <property type="molecule type" value="Genomic_DNA"/>
</dbReference>
<dbReference type="Gene3D" id="3.40.50.2300">
    <property type="match status" value="1"/>
</dbReference>
<feature type="domain" description="HTH LytTR-type" evidence="3">
    <location>
        <begin position="144"/>
        <end position="236"/>
    </location>
</feature>
<dbReference type="PANTHER" id="PTHR37299:SF1">
    <property type="entry name" value="STAGE 0 SPORULATION PROTEIN A HOMOLOG"/>
    <property type="match status" value="1"/>
</dbReference>
<evidence type="ECO:0000259" key="3">
    <source>
        <dbReference type="PROSITE" id="PS50930"/>
    </source>
</evidence>
<dbReference type="Gene3D" id="2.40.50.1020">
    <property type="entry name" value="LytTr DNA-binding domain"/>
    <property type="match status" value="1"/>
</dbReference>
<dbReference type="AlphaFoldDB" id="A0A3D9HCD4"/>
<dbReference type="SMART" id="SM00850">
    <property type="entry name" value="LytTR"/>
    <property type="match status" value="1"/>
</dbReference>
<dbReference type="PROSITE" id="PS50930">
    <property type="entry name" value="HTH_LYTTR"/>
    <property type="match status" value="1"/>
</dbReference>
<protein>
    <submittedName>
        <fullName evidence="4">LytTR family two component transcriptional regulator</fullName>
    </submittedName>
</protein>
<accession>A0A3D9HCD4</accession>
<evidence type="ECO:0000313" key="5">
    <source>
        <dbReference type="Proteomes" id="UP000256980"/>
    </source>
</evidence>
<dbReference type="InterPro" id="IPR001789">
    <property type="entry name" value="Sig_transdc_resp-reg_receiver"/>
</dbReference>
<feature type="domain" description="Response regulatory" evidence="2">
    <location>
        <begin position="2"/>
        <end position="117"/>
    </location>
</feature>
<dbReference type="InterPro" id="IPR011006">
    <property type="entry name" value="CheY-like_superfamily"/>
</dbReference>
<reference evidence="4 5" key="1">
    <citation type="submission" date="2018-07" db="EMBL/GenBank/DDBJ databases">
        <title>Genomic Encyclopedia of Type Strains, Phase III (KMG-III): the genomes of soil and plant-associated and newly described type strains.</title>
        <authorList>
            <person name="Whitman W."/>
        </authorList>
    </citation>
    <scope>NUCLEOTIDE SEQUENCE [LARGE SCALE GENOMIC DNA]</scope>
    <source>
        <strain evidence="4 5">CECT 7946</strain>
    </source>
</reference>
<gene>
    <name evidence="4" type="ORF">DFQ10_101919</name>
</gene>
<dbReference type="Proteomes" id="UP000256980">
    <property type="component" value="Unassembled WGS sequence"/>
</dbReference>
<dbReference type="GO" id="GO:0000156">
    <property type="term" value="F:phosphorelay response regulator activity"/>
    <property type="evidence" value="ECO:0007669"/>
    <property type="project" value="InterPro"/>
</dbReference>
<dbReference type="Pfam" id="PF04397">
    <property type="entry name" value="LytTR"/>
    <property type="match status" value="1"/>
</dbReference>
<dbReference type="PROSITE" id="PS50110">
    <property type="entry name" value="RESPONSE_REGULATORY"/>
    <property type="match status" value="1"/>
</dbReference>
<feature type="modified residue" description="4-aspartylphosphate" evidence="1">
    <location>
        <position position="54"/>
    </location>
</feature>
<dbReference type="SUPFAM" id="SSF52172">
    <property type="entry name" value="CheY-like"/>
    <property type="match status" value="1"/>
</dbReference>
<dbReference type="OrthoDB" id="2168082at2"/>
<dbReference type="InterPro" id="IPR007492">
    <property type="entry name" value="LytTR_DNA-bd_dom"/>
</dbReference>
<evidence type="ECO:0000259" key="2">
    <source>
        <dbReference type="PROSITE" id="PS50110"/>
    </source>
</evidence>
<dbReference type="InterPro" id="IPR046947">
    <property type="entry name" value="LytR-like"/>
</dbReference>
<evidence type="ECO:0000313" key="4">
    <source>
        <dbReference type="EMBL" id="RED47138.1"/>
    </source>
</evidence>
<evidence type="ECO:0000256" key="1">
    <source>
        <dbReference type="PROSITE-ProRule" id="PRU00169"/>
    </source>
</evidence>
<sequence length="250" mass="28544">MKVVIIDDEPKARKLLEILVKENCPKITEILTAEDLLSGVEIIKKERPQIVFLDIEMPEHSGLEIFDFIESKTYNFEIIFTTAYSEYAIKAFELSAVDYLLKPLRADKLVDAIEKAIHNIGKSHINIKLDELQKSLKSSDFKKIGLPVADGIKFVNFEDIILLKADGMYTKVSIQNGSELLISKPLKHFETLLDAIPTFYRPHRSYLINLKFIQEYVKSDGGYIIMDNDESVSISKDKKDEFLTIVQNIG</sequence>
<dbReference type="PANTHER" id="PTHR37299">
    <property type="entry name" value="TRANSCRIPTIONAL REGULATOR-RELATED"/>
    <property type="match status" value="1"/>
</dbReference>
<dbReference type="Pfam" id="PF00072">
    <property type="entry name" value="Response_reg"/>
    <property type="match status" value="1"/>
</dbReference>
<keyword evidence="1" id="KW-0597">Phosphoprotein</keyword>
<dbReference type="SMART" id="SM00448">
    <property type="entry name" value="REC"/>
    <property type="match status" value="1"/>
</dbReference>
<dbReference type="GO" id="GO:0003677">
    <property type="term" value="F:DNA binding"/>
    <property type="evidence" value="ECO:0007669"/>
    <property type="project" value="InterPro"/>
</dbReference>
<proteinExistence type="predicted"/>